<feature type="transmembrane region" description="Helical" evidence="6">
    <location>
        <begin position="62"/>
        <end position="82"/>
    </location>
</feature>
<evidence type="ECO:0000256" key="5">
    <source>
        <dbReference type="SAM" id="MobiDB-lite"/>
    </source>
</evidence>
<dbReference type="PANTHER" id="PTHR13531">
    <property type="entry name" value="GEO07735P1-RELATED-RELATED"/>
    <property type="match status" value="1"/>
</dbReference>
<evidence type="ECO:0000256" key="3">
    <source>
        <dbReference type="ARBA" id="ARBA00022989"/>
    </source>
</evidence>
<feature type="compositionally biased region" description="Acidic residues" evidence="5">
    <location>
        <begin position="9"/>
        <end position="20"/>
    </location>
</feature>
<evidence type="ECO:0000256" key="4">
    <source>
        <dbReference type="ARBA" id="ARBA00023136"/>
    </source>
</evidence>
<feature type="transmembrane region" description="Helical" evidence="6">
    <location>
        <begin position="124"/>
        <end position="147"/>
    </location>
</feature>
<evidence type="ECO:0000256" key="6">
    <source>
        <dbReference type="SAM" id="Phobius"/>
    </source>
</evidence>
<proteinExistence type="predicted"/>
<dbReference type="PANTHER" id="PTHR13531:SF6">
    <property type="entry name" value="TMEM (HUMAN TRANSMEMBRANE PROTEIN) HOMOLOG"/>
    <property type="match status" value="1"/>
</dbReference>
<dbReference type="InterPro" id="IPR019184">
    <property type="entry name" value="Uncharacterised_TM-17"/>
</dbReference>
<evidence type="ECO:0000313" key="7">
    <source>
        <dbReference type="WBParaSite" id="BTMF_0001402101-mRNA-1"/>
    </source>
</evidence>
<organism evidence="7">
    <name type="scientific">Brugia timori</name>
    <dbReference type="NCBI Taxonomy" id="42155"/>
    <lineage>
        <taxon>Eukaryota</taxon>
        <taxon>Metazoa</taxon>
        <taxon>Ecdysozoa</taxon>
        <taxon>Nematoda</taxon>
        <taxon>Chromadorea</taxon>
        <taxon>Rhabditida</taxon>
        <taxon>Spirurina</taxon>
        <taxon>Spiruromorpha</taxon>
        <taxon>Filarioidea</taxon>
        <taxon>Onchocercidae</taxon>
        <taxon>Brugia</taxon>
    </lineage>
</organism>
<evidence type="ECO:0000256" key="1">
    <source>
        <dbReference type="ARBA" id="ARBA00004141"/>
    </source>
</evidence>
<protein>
    <submittedName>
        <fullName evidence="7">Transmembrane protein 17</fullName>
    </submittedName>
</protein>
<name>A0A0R3R1Y1_9BILA</name>
<comment type="subcellular location">
    <subcellularLocation>
        <location evidence="1">Membrane</location>
        <topology evidence="1">Multi-pass membrane protein</topology>
    </subcellularLocation>
</comment>
<keyword evidence="2 6" id="KW-0812">Transmembrane</keyword>
<dbReference type="STRING" id="42155.A0A0R3R1Y1"/>
<accession>A0A0R3R1Y1</accession>
<reference evidence="7" key="1">
    <citation type="submission" date="2017-02" db="UniProtKB">
        <authorList>
            <consortium name="WormBaseParasite"/>
        </authorList>
    </citation>
    <scope>IDENTIFICATION</scope>
</reference>
<sequence length="202" mass="22518">LFVHAAEGVGDDNGDGDNDSDNSSSSSSGCIDGIKTQMRAAEKLGEQAEVEILSNLPLQITLHYNVCLAPFWATGLIVGLISKMEYLSITHVVILLTLFFITILVEFIRLFLGYYGNLNEKISALSGFWVTSVILQVPIAAFSVLNINIPLPLERILCLYHGVFLLIEIIAGFLMIRKISHYQMAKFRERVLEEEKPKSRND</sequence>
<dbReference type="AlphaFoldDB" id="A0A0R3R1Y1"/>
<dbReference type="GO" id="GO:0035869">
    <property type="term" value="C:ciliary transition zone"/>
    <property type="evidence" value="ECO:0007669"/>
    <property type="project" value="TreeGrafter"/>
</dbReference>
<dbReference type="GO" id="GO:1905515">
    <property type="term" value="P:non-motile cilium assembly"/>
    <property type="evidence" value="ECO:0007669"/>
    <property type="project" value="TreeGrafter"/>
</dbReference>
<feature type="transmembrane region" description="Helical" evidence="6">
    <location>
        <begin position="88"/>
        <end position="112"/>
    </location>
</feature>
<feature type="region of interest" description="Disordered" evidence="5">
    <location>
        <begin position="1"/>
        <end position="31"/>
    </location>
</feature>
<keyword evidence="3 6" id="KW-1133">Transmembrane helix</keyword>
<evidence type="ECO:0000256" key="2">
    <source>
        <dbReference type="ARBA" id="ARBA00022692"/>
    </source>
</evidence>
<dbReference type="Pfam" id="PF09799">
    <property type="entry name" value="Transmemb_17"/>
    <property type="match status" value="1"/>
</dbReference>
<feature type="transmembrane region" description="Helical" evidence="6">
    <location>
        <begin position="159"/>
        <end position="176"/>
    </location>
</feature>
<keyword evidence="4 6" id="KW-0472">Membrane</keyword>
<dbReference type="GO" id="GO:0016020">
    <property type="term" value="C:membrane"/>
    <property type="evidence" value="ECO:0007669"/>
    <property type="project" value="UniProtKB-SubCell"/>
</dbReference>
<dbReference type="WBParaSite" id="BTMF_0001402101-mRNA-1">
    <property type="protein sequence ID" value="BTMF_0001402101-mRNA-1"/>
    <property type="gene ID" value="BTMF_0001402101"/>
</dbReference>